<gene>
    <name evidence="4" type="ORF">M0812_01779</name>
</gene>
<proteinExistence type="inferred from homology"/>
<keyword evidence="2" id="KW-0175">Coiled coil</keyword>
<dbReference type="InterPro" id="IPR004882">
    <property type="entry name" value="Luc7-rel"/>
</dbReference>
<dbReference type="GO" id="GO:0005685">
    <property type="term" value="C:U1 snRNP"/>
    <property type="evidence" value="ECO:0007669"/>
    <property type="project" value="InterPro"/>
</dbReference>
<organism evidence="4 5">
    <name type="scientific">Anaeramoeba flamelloides</name>
    <dbReference type="NCBI Taxonomy" id="1746091"/>
    <lineage>
        <taxon>Eukaryota</taxon>
        <taxon>Metamonada</taxon>
        <taxon>Anaeramoebidae</taxon>
        <taxon>Anaeramoeba</taxon>
    </lineage>
</organism>
<feature type="compositionally biased region" description="Basic and acidic residues" evidence="3">
    <location>
        <begin position="262"/>
        <end position="343"/>
    </location>
</feature>
<feature type="coiled-coil region" evidence="2">
    <location>
        <begin position="166"/>
        <end position="193"/>
    </location>
</feature>
<dbReference type="GO" id="GO:0006376">
    <property type="term" value="P:mRNA splice site recognition"/>
    <property type="evidence" value="ECO:0007669"/>
    <property type="project" value="InterPro"/>
</dbReference>
<feature type="region of interest" description="Disordered" evidence="3">
    <location>
        <begin position="247"/>
        <end position="452"/>
    </location>
</feature>
<feature type="compositionally biased region" description="Basic and acidic residues" evidence="3">
    <location>
        <begin position="353"/>
        <end position="395"/>
    </location>
</feature>
<sequence>MEIPETQEKCCYRRPTETDIFAHILDELLGRNRNGEYSESDDLKRFDDPRVCKYDLAGLCPYQLYTNTRSDLGPCPYACCPVPEHLVLQYEKSRRFGMCGYEIELEELLARLVRRCDSRARSLRKKIQDERKSNKQPKEIVQIDNEIFQVLKEAEKMGEESKVTESQRLLEKVEELKKKKTAMQEKISKILVKEQDLIVCKDCGAKLSLNDSAQRLTAHYKGKLHIGFLKVRRKLAELTEIRRTGRKPLPRLLSSKSNINQENEKENEQTRNKERERKRERGREREKDKERNKEKDKKRERTKNREKERGRERDRNKERDRDRNREREREKERERERERDRDRKREKRSTREKKRDNHERERNKEYHKERESKRNKERESNHKERKGEEGEIIETRKRKNQISDQNEIKIQKELSHQKSRRLLEEGEITEKSDSNLKNDLSETEEGEIVEKN</sequence>
<feature type="compositionally biased region" description="Acidic residues" evidence="3">
    <location>
        <begin position="441"/>
        <end position="452"/>
    </location>
</feature>
<protein>
    <submittedName>
        <fullName evidence="4">RNA-binding protein luc7-related</fullName>
    </submittedName>
</protein>
<evidence type="ECO:0000313" key="5">
    <source>
        <dbReference type="Proteomes" id="UP001146793"/>
    </source>
</evidence>
<dbReference type="Pfam" id="PF03194">
    <property type="entry name" value="LUC7"/>
    <property type="match status" value="1"/>
</dbReference>
<evidence type="ECO:0000256" key="1">
    <source>
        <dbReference type="ARBA" id="ARBA00005655"/>
    </source>
</evidence>
<comment type="similarity">
    <text evidence="1">Belongs to the Luc7 family.</text>
</comment>
<name>A0AAV7Z0T3_9EUKA</name>
<dbReference type="EMBL" id="JANTQA010000042">
    <property type="protein sequence ID" value="KAJ3434660.1"/>
    <property type="molecule type" value="Genomic_DNA"/>
</dbReference>
<accession>A0AAV7Z0T3</accession>
<dbReference type="GO" id="GO:0003729">
    <property type="term" value="F:mRNA binding"/>
    <property type="evidence" value="ECO:0007669"/>
    <property type="project" value="InterPro"/>
</dbReference>
<dbReference type="Proteomes" id="UP001146793">
    <property type="component" value="Unassembled WGS sequence"/>
</dbReference>
<evidence type="ECO:0000313" key="4">
    <source>
        <dbReference type="EMBL" id="KAJ3434660.1"/>
    </source>
</evidence>
<evidence type="ECO:0000256" key="3">
    <source>
        <dbReference type="SAM" id="MobiDB-lite"/>
    </source>
</evidence>
<dbReference type="PANTHER" id="PTHR12375">
    <property type="entry name" value="RNA-BINDING PROTEIN LUC7-RELATED"/>
    <property type="match status" value="1"/>
</dbReference>
<evidence type="ECO:0000256" key="2">
    <source>
        <dbReference type="SAM" id="Coils"/>
    </source>
</evidence>
<feature type="compositionally biased region" description="Basic and acidic residues" evidence="3">
    <location>
        <begin position="406"/>
        <end position="440"/>
    </location>
</feature>
<dbReference type="AlphaFoldDB" id="A0AAV7Z0T3"/>
<comment type="caution">
    <text evidence="4">The sequence shown here is derived from an EMBL/GenBank/DDBJ whole genome shotgun (WGS) entry which is preliminary data.</text>
</comment>
<reference evidence="4" key="1">
    <citation type="submission" date="2022-08" db="EMBL/GenBank/DDBJ databases">
        <title>Novel sulphate-reducing endosymbionts in the free-living metamonad Anaeramoeba.</title>
        <authorList>
            <person name="Jerlstrom-Hultqvist J."/>
            <person name="Cepicka I."/>
            <person name="Gallot-Lavallee L."/>
            <person name="Salas-Leiva D."/>
            <person name="Curtis B.A."/>
            <person name="Zahonova K."/>
            <person name="Pipaliya S."/>
            <person name="Dacks J."/>
            <person name="Roger A.J."/>
        </authorList>
    </citation>
    <scope>NUCLEOTIDE SEQUENCE</scope>
    <source>
        <strain evidence="4">Busselton2</strain>
    </source>
</reference>